<dbReference type="GO" id="GO:0016020">
    <property type="term" value="C:membrane"/>
    <property type="evidence" value="ECO:0007669"/>
    <property type="project" value="UniProtKB-SubCell"/>
</dbReference>
<dbReference type="InterPro" id="IPR048254">
    <property type="entry name" value="CDP_ALCOHOL_P_TRANSF_CS"/>
</dbReference>
<dbReference type="Pfam" id="PF01066">
    <property type="entry name" value="CDP-OH_P_transf"/>
    <property type="match status" value="1"/>
</dbReference>
<keyword evidence="8" id="KW-0594">Phospholipid biosynthesis</keyword>
<evidence type="ECO:0000256" key="1">
    <source>
        <dbReference type="ARBA" id="ARBA00004141"/>
    </source>
</evidence>
<dbReference type="PANTHER" id="PTHR14269:SF60">
    <property type="entry name" value="CARDIOLIPIN SYNTHASE (CMP-FORMING)"/>
    <property type="match status" value="1"/>
</dbReference>
<dbReference type="GO" id="GO:0005739">
    <property type="term" value="C:mitochondrion"/>
    <property type="evidence" value="ECO:0007669"/>
    <property type="project" value="TreeGrafter"/>
</dbReference>
<reference evidence="11" key="1">
    <citation type="submission" date="2021-03" db="EMBL/GenBank/DDBJ databases">
        <title>Evolutionary innovations through gain and loss of genes in the ectomycorrhizal Boletales.</title>
        <authorList>
            <person name="Wu G."/>
            <person name="Miyauchi S."/>
            <person name="Morin E."/>
            <person name="Yang Z.-L."/>
            <person name="Xu J."/>
            <person name="Martin F.M."/>
        </authorList>
    </citation>
    <scope>NUCLEOTIDE SEQUENCE</scope>
    <source>
        <strain evidence="11">BR01</strain>
    </source>
</reference>
<dbReference type="PANTHER" id="PTHR14269">
    <property type="entry name" value="CDP-DIACYLGLYCEROL--GLYCEROL-3-PHOSPHATE 3-PHOSPHATIDYLTRANSFERASE-RELATED"/>
    <property type="match status" value="1"/>
</dbReference>
<dbReference type="OrthoDB" id="6359816at2759"/>
<dbReference type="InterPro" id="IPR043130">
    <property type="entry name" value="CDP-OH_PTrfase_TM_dom"/>
</dbReference>
<proteinExistence type="inferred from homology"/>
<keyword evidence="5" id="KW-1133">Transmembrane helix</keyword>
<dbReference type="AlphaFoldDB" id="A0A8I3ADP5"/>
<keyword evidence="3 10" id="KW-0808">Transferase</keyword>
<keyword evidence="2" id="KW-0444">Lipid biosynthesis</keyword>
<dbReference type="InterPro" id="IPR050324">
    <property type="entry name" value="CDP-alcohol_PTase-I"/>
</dbReference>
<accession>A0A8I3ADP5</accession>
<keyword evidence="7" id="KW-0472">Membrane</keyword>
<evidence type="ECO:0000256" key="8">
    <source>
        <dbReference type="ARBA" id="ARBA00023209"/>
    </source>
</evidence>
<name>A0A8I3ADP5_9AGAM</name>
<dbReference type="GO" id="GO:0032049">
    <property type="term" value="P:cardiolipin biosynthetic process"/>
    <property type="evidence" value="ECO:0007669"/>
    <property type="project" value="TreeGrafter"/>
</dbReference>
<sequence length="498" mass="55722">MSQAVANSMSALTLQVTPFRSPFDDQDADVTLHTSDGAQFAGSSSPSPAFEGLAVRQEGGRDAIDLVEDGVTTERVLQYCYPFSNPVLENLDDIQAVLEMMRKFGMKGMMNRVRSLLVQPSFLEEEPLRIFAIAYRFGFQVEARLAAQYTLRSPMFGPYVKELEHIPASVYHKLLQYHRKCSVAACSLTSDFSWFPGFASRWVWFQCDDCVHHSLSWPLADGKIYEVNAWFIEYMERAREALRERPCAKVVTEPLLIAEALDAAAACHMCRSAAYLDLSTLIGDHFTAEVEKATEALIVLHSEFGNNESSMSSSSLVSVGSFKLALSRIRPPSLLSHCPRRVSFHPQPRLTPSPCLFLQRTFTATRWVQYTRPSPVLKSDPKPEEKTDAHERPTFRENIYTIPNVLTASRILACPLLGWSILHDDFYLATGLLVYAGLSDLLKADGFLARRFSMHTVLGTILDPAADKALMTTLTCHPRRQRHASLYVSSLSISPLSP</sequence>
<evidence type="ECO:0000256" key="5">
    <source>
        <dbReference type="ARBA" id="ARBA00022989"/>
    </source>
</evidence>
<evidence type="ECO:0000256" key="7">
    <source>
        <dbReference type="ARBA" id="ARBA00023136"/>
    </source>
</evidence>
<dbReference type="EMBL" id="JAGFBS010000001">
    <property type="protein sequence ID" value="KAG6381721.1"/>
    <property type="molecule type" value="Genomic_DNA"/>
</dbReference>
<evidence type="ECO:0000256" key="2">
    <source>
        <dbReference type="ARBA" id="ARBA00022516"/>
    </source>
</evidence>
<evidence type="ECO:0000256" key="10">
    <source>
        <dbReference type="RuleBase" id="RU003750"/>
    </source>
</evidence>
<evidence type="ECO:0000313" key="12">
    <source>
        <dbReference type="Proteomes" id="UP000683000"/>
    </source>
</evidence>
<evidence type="ECO:0000256" key="6">
    <source>
        <dbReference type="ARBA" id="ARBA00023098"/>
    </source>
</evidence>
<organism evidence="11 12">
    <name type="scientific">Boletus reticuloceps</name>
    <dbReference type="NCBI Taxonomy" id="495285"/>
    <lineage>
        <taxon>Eukaryota</taxon>
        <taxon>Fungi</taxon>
        <taxon>Dikarya</taxon>
        <taxon>Basidiomycota</taxon>
        <taxon>Agaricomycotina</taxon>
        <taxon>Agaricomycetes</taxon>
        <taxon>Agaricomycetidae</taxon>
        <taxon>Boletales</taxon>
        <taxon>Boletineae</taxon>
        <taxon>Boletaceae</taxon>
        <taxon>Boletoideae</taxon>
        <taxon>Boletus</taxon>
    </lineage>
</organism>
<dbReference type="GO" id="GO:0043337">
    <property type="term" value="F:cardiolipin synthase (CMP-forming)"/>
    <property type="evidence" value="ECO:0007669"/>
    <property type="project" value="TreeGrafter"/>
</dbReference>
<keyword evidence="12" id="KW-1185">Reference proteome</keyword>
<keyword evidence="6" id="KW-0443">Lipid metabolism</keyword>
<evidence type="ECO:0000256" key="3">
    <source>
        <dbReference type="ARBA" id="ARBA00022679"/>
    </source>
</evidence>
<dbReference type="Proteomes" id="UP000683000">
    <property type="component" value="Unassembled WGS sequence"/>
</dbReference>
<evidence type="ECO:0000256" key="9">
    <source>
        <dbReference type="ARBA" id="ARBA00023264"/>
    </source>
</evidence>
<keyword evidence="9" id="KW-1208">Phospholipid metabolism</keyword>
<dbReference type="Gene3D" id="1.20.120.1760">
    <property type="match status" value="1"/>
</dbReference>
<comment type="similarity">
    <text evidence="10">Belongs to the CDP-alcohol phosphatidyltransferase class-I family.</text>
</comment>
<protein>
    <submittedName>
        <fullName evidence="11">Uncharacterized protein</fullName>
    </submittedName>
</protein>
<dbReference type="PROSITE" id="PS00379">
    <property type="entry name" value="CDP_ALCOHOL_P_TRANSF"/>
    <property type="match status" value="1"/>
</dbReference>
<dbReference type="InterPro" id="IPR000462">
    <property type="entry name" value="CDP-OH_P_trans"/>
</dbReference>
<keyword evidence="4" id="KW-0812">Transmembrane</keyword>
<gene>
    <name evidence="11" type="ORF">JVT61DRAFT_325</name>
</gene>
<evidence type="ECO:0000313" key="11">
    <source>
        <dbReference type="EMBL" id="KAG6381721.1"/>
    </source>
</evidence>
<evidence type="ECO:0000256" key="4">
    <source>
        <dbReference type="ARBA" id="ARBA00022692"/>
    </source>
</evidence>
<comment type="caution">
    <text evidence="11">The sequence shown here is derived from an EMBL/GenBank/DDBJ whole genome shotgun (WGS) entry which is preliminary data.</text>
</comment>
<comment type="subcellular location">
    <subcellularLocation>
        <location evidence="1">Membrane</location>
        <topology evidence="1">Multi-pass membrane protein</topology>
    </subcellularLocation>
</comment>